<evidence type="ECO:0000313" key="1">
    <source>
        <dbReference type="EMBL" id="EDO03190.1"/>
    </source>
</evidence>
<dbReference type="AlphaFoldDB" id="A7EK24"/>
<organism evidence="1 2">
    <name type="scientific">Sclerotinia sclerotiorum (strain ATCC 18683 / 1980 / Ss-1)</name>
    <name type="common">White mold</name>
    <name type="synonym">Whetzelinia sclerotiorum</name>
    <dbReference type="NCBI Taxonomy" id="665079"/>
    <lineage>
        <taxon>Eukaryota</taxon>
        <taxon>Fungi</taxon>
        <taxon>Dikarya</taxon>
        <taxon>Ascomycota</taxon>
        <taxon>Pezizomycotina</taxon>
        <taxon>Leotiomycetes</taxon>
        <taxon>Helotiales</taxon>
        <taxon>Sclerotiniaceae</taxon>
        <taxon>Sclerotinia</taxon>
    </lineage>
</organism>
<accession>A7EK24</accession>
<dbReference type="HOGENOM" id="CLU_2361010_0_0_1"/>
<dbReference type="GeneID" id="5489564"/>
<dbReference type="RefSeq" id="XP_001592749.1">
    <property type="nucleotide sequence ID" value="XM_001592699.1"/>
</dbReference>
<sequence>MAIIHFDLRRDEYPLQQQEALIYLKKKLPGLKKVHLGVGFVAEPLDGVLVKRRRDGFANIIFEKDIMQTFNEKVEEPMGSSKMKTVDYDIKVLSEQ</sequence>
<reference evidence="2" key="1">
    <citation type="journal article" date="2011" name="PLoS Genet.">
        <title>Genomic analysis of the necrotrophic fungal pathogens Sclerotinia sclerotiorum and Botrytis cinerea.</title>
        <authorList>
            <person name="Amselem J."/>
            <person name="Cuomo C.A."/>
            <person name="van Kan J.A."/>
            <person name="Viaud M."/>
            <person name="Benito E.P."/>
            <person name="Couloux A."/>
            <person name="Coutinho P.M."/>
            <person name="de Vries R.P."/>
            <person name="Dyer P.S."/>
            <person name="Fillinger S."/>
            <person name="Fournier E."/>
            <person name="Gout L."/>
            <person name="Hahn M."/>
            <person name="Kohn L."/>
            <person name="Lapalu N."/>
            <person name="Plummer K.M."/>
            <person name="Pradier J.M."/>
            <person name="Quevillon E."/>
            <person name="Sharon A."/>
            <person name="Simon A."/>
            <person name="ten Have A."/>
            <person name="Tudzynski B."/>
            <person name="Tudzynski P."/>
            <person name="Wincker P."/>
            <person name="Andrew M."/>
            <person name="Anthouard V."/>
            <person name="Beever R.E."/>
            <person name="Beffa R."/>
            <person name="Benoit I."/>
            <person name="Bouzid O."/>
            <person name="Brault B."/>
            <person name="Chen Z."/>
            <person name="Choquer M."/>
            <person name="Collemare J."/>
            <person name="Cotton P."/>
            <person name="Danchin E.G."/>
            <person name="Da Silva C."/>
            <person name="Gautier A."/>
            <person name="Giraud C."/>
            <person name="Giraud T."/>
            <person name="Gonzalez C."/>
            <person name="Grossetete S."/>
            <person name="Guldener U."/>
            <person name="Henrissat B."/>
            <person name="Howlett B.J."/>
            <person name="Kodira C."/>
            <person name="Kretschmer M."/>
            <person name="Lappartient A."/>
            <person name="Leroch M."/>
            <person name="Levis C."/>
            <person name="Mauceli E."/>
            <person name="Neuveglise C."/>
            <person name="Oeser B."/>
            <person name="Pearson M."/>
            <person name="Poulain J."/>
            <person name="Poussereau N."/>
            <person name="Quesneville H."/>
            <person name="Rascle C."/>
            <person name="Schumacher J."/>
            <person name="Segurens B."/>
            <person name="Sexton A."/>
            <person name="Silva E."/>
            <person name="Sirven C."/>
            <person name="Soanes D.M."/>
            <person name="Talbot N.J."/>
            <person name="Templeton M."/>
            <person name="Yandava C."/>
            <person name="Yarden O."/>
            <person name="Zeng Q."/>
            <person name="Rollins J.A."/>
            <person name="Lebrun M.H."/>
            <person name="Dickman M."/>
        </authorList>
    </citation>
    <scope>NUCLEOTIDE SEQUENCE [LARGE SCALE GENOMIC DNA]</scope>
    <source>
        <strain evidence="2">ATCC 18683 / 1980 / Ss-1</strain>
    </source>
</reference>
<dbReference type="EMBL" id="CH476627">
    <property type="protein sequence ID" value="EDO03190.1"/>
    <property type="molecule type" value="Genomic_DNA"/>
</dbReference>
<name>A7EK24_SCLS1</name>
<gene>
    <name evidence="1" type="ORF">SS1G_05670</name>
</gene>
<protein>
    <submittedName>
        <fullName evidence="1">Uncharacterized protein</fullName>
    </submittedName>
</protein>
<keyword evidence="2" id="KW-1185">Reference proteome</keyword>
<dbReference type="Proteomes" id="UP000001312">
    <property type="component" value="Unassembled WGS sequence"/>
</dbReference>
<dbReference type="InParanoid" id="A7EK24"/>
<proteinExistence type="predicted"/>
<dbReference type="KEGG" id="ssl:SS1G_05670"/>
<evidence type="ECO:0000313" key="2">
    <source>
        <dbReference type="Proteomes" id="UP000001312"/>
    </source>
</evidence>